<dbReference type="Proteomes" id="UP001176059">
    <property type="component" value="Unassembled WGS sequence"/>
</dbReference>
<evidence type="ECO:0000256" key="2">
    <source>
        <dbReference type="SAM" id="MobiDB-lite"/>
    </source>
</evidence>
<gene>
    <name evidence="3" type="ORF">DFJ43DRAFT_516613</name>
</gene>
<reference evidence="3" key="2">
    <citation type="journal article" date="2023" name="Proc. Natl. Acad. Sci. U.S.A.">
        <title>A global phylogenomic analysis of the shiitake genus Lentinula.</title>
        <authorList>
            <person name="Sierra-Patev S."/>
            <person name="Min B."/>
            <person name="Naranjo-Ortiz M."/>
            <person name="Looney B."/>
            <person name="Konkel Z."/>
            <person name="Slot J.C."/>
            <person name="Sakamoto Y."/>
            <person name="Steenwyk J.L."/>
            <person name="Rokas A."/>
            <person name="Carro J."/>
            <person name="Camarero S."/>
            <person name="Ferreira P."/>
            <person name="Molpeceres G."/>
            <person name="Ruiz-Duenas F.J."/>
            <person name="Serrano A."/>
            <person name="Henrissat B."/>
            <person name="Drula E."/>
            <person name="Hughes K.W."/>
            <person name="Mata J.L."/>
            <person name="Ishikawa N.K."/>
            <person name="Vargas-Isla R."/>
            <person name="Ushijima S."/>
            <person name="Smith C.A."/>
            <person name="Donoghue J."/>
            <person name="Ahrendt S."/>
            <person name="Andreopoulos W."/>
            <person name="He G."/>
            <person name="LaButti K."/>
            <person name="Lipzen A."/>
            <person name="Ng V."/>
            <person name="Riley R."/>
            <person name="Sandor L."/>
            <person name="Barry K."/>
            <person name="Martinez A.T."/>
            <person name="Xiao Y."/>
            <person name="Gibbons J.G."/>
            <person name="Terashima K."/>
            <person name="Grigoriev I.V."/>
            <person name="Hibbett D."/>
        </authorList>
    </citation>
    <scope>NUCLEOTIDE SEQUENCE</scope>
    <source>
        <strain evidence="3">ET3784</strain>
    </source>
</reference>
<comment type="similarity">
    <text evidence="1">Belongs to the complex I NDUFA12 subunit family.</text>
</comment>
<dbReference type="PANTHER" id="PTHR32470">
    <property type="entry name" value="ADH DEHYDROGENASE [UBIQUINONE] 1 ALPHA SUBCOMPLEX ASSEMBLY FACTOR 2"/>
    <property type="match status" value="1"/>
</dbReference>
<feature type="compositionally biased region" description="Low complexity" evidence="2">
    <location>
        <begin position="141"/>
        <end position="161"/>
    </location>
</feature>
<dbReference type="InterPro" id="IPR007763">
    <property type="entry name" value="NDUFA12"/>
</dbReference>
<accession>A0AA38JV78</accession>
<protein>
    <recommendedName>
        <fullName evidence="5">NADH dehydrogenase [ubiquinone] 1 alpha subcomplex subunit</fullName>
    </recommendedName>
</protein>
<dbReference type="GO" id="GO:0005739">
    <property type="term" value="C:mitochondrion"/>
    <property type="evidence" value="ECO:0007669"/>
    <property type="project" value="TreeGrafter"/>
</dbReference>
<evidence type="ECO:0000313" key="4">
    <source>
        <dbReference type="Proteomes" id="UP001176059"/>
    </source>
</evidence>
<dbReference type="PANTHER" id="PTHR32470:SF2">
    <property type="entry name" value="NADH DEHYDROGENASE [UBIQUINONE] 1 ALPHA SUBCOMPLEX ASSEMBLY FACTOR 2"/>
    <property type="match status" value="1"/>
</dbReference>
<comment type="caution">
    <text evidence="3">The sequence shown here is derived from an EMBL/GenBank/DDBJ whole genome shotgun (WGS) entry which is preliminary data.</text>
</comment>
<evidence type="ECO:0000256" key="1">
    <source>
        <dbReference type="ARBA" id="ARBA00007355"/>
    </source>
</evidence>
<proteinExistence type="inferred from homology"/>
<name>A0AA38JV78_9AGAR</name>
<sequence length="210" mass="23416">MSKPTFFRNLWRRVWNPTGFVGKDLEGNSYYERSNPLSNAGYSRSKRSVTYRNQDDMWNYIGGSKRLPIQWSAWLAHTRTNPPSVQELQMDLIRQHRVQHNAALIEASFQQERAQLRLQDGASSGTSSTSSEFQPSQIQDPLSNSTANSASSSSPSLAPKVSPAPPSESKAIPNPEPSPGAHRPATSLPKTGSDEWQPESWAPKLRIRRG</sequence>
<keyword evidence="4" id="KW-1185">Reference proteome</keyword>
<reference evidence="3" key="1">
    <citation type="submission" date="2022-08" db="EMBL/GenBank/DDBJ databases">
        <authorList>
            <consortium name="DOE Joint Genome Institute"/>
            <person name="Min B."/>
            <person name="Sierra-Patev S."/>
            <person name="Naranjo-Ortiz M."/>
            <person name="Looney B."/>
            <person name="Konkel Z."/>
            <person name="Slot J.C."/>
            <person name="Sakamoto Y."/>
            <person name="Steenwyk J.L."/>
            <person name="Rokas A."/>
            <person name="Carro J."/>
            <person name="Camarero S."/>
            <person name="Ferreira P."/>
            <person name="Molpeceres G."/>
            <person name="Ruiz-duenas F.J."/>
            <person name="Serrano A."/>
            <person name="Henrissat B."/>
            <person name="Drula E."/>
            <person name="Hughes K.W."/>
            <person name="Mata J.L."/>
            <person name="Ishikawa N.K."/>
            <person name="Vargas-Isla R."/>
            <person name="Ushijima S."/>
            <person name="Smith C.A."/>
            <person name="Ahrendt S."/>
            <person name="Andreopoulos W."/>
            <person name="He G."/>
            <person name="LaButti K."/>
            <person name="Lipzen A."/>
            <person name="Ng V."/>
            <person name="Riley R."/>
            <person name="Sandor L."/>
            <person name="Barry K."/>
            <person name="Martinez A.T."/>
            <person name="Xiao Y."/>
            <person name="Gibbons J.G."/>
            <person name="Terashima K."/>
            <person name="Hibbett D.S."/>
            <person name="Grigoriev I.V."/>
        </authorList>
    </citation>
    <scope>NUCLEOTIDE SEQUENCE</scope>
    <source>
        <strain evidence="3">ET3784</strain>
    </source>
</reference>
<dbReference type="GO" id="GO:0032981">
    <property type="term" value="P:mitochondrial respiratory chain complex I assembly"/>
    <property type="evidence" value="ECO:0007669"/>
    <property type="project" value="TreeGrafter"/>
</dbReference>
<dbReference type="AlphaFoldDB" id="A0AA38JV78"/>
<evidence type="ECO:0000313" key="3">
    <source>
        <dbReference type="EMBL" id="KAJ3736670.1"/>
    </source>
</evidence>
<evidence type="ECO:0008006" key="5">
    <source>
        <dbReference type="Google" id="ProtNLM"/>
    </source>
</evidence>
<dbReference type="EMBL" id="JANVFO010000004">
    <property type="protein sequence ID" value="KAJ3736670.1"/>
    <property type="molecule type" value="Genomic_DNA"/>
</dbReference>
<dbReference type="InterPro" id="IPR052618">
    <property type="entry name" value="ComplexI_NDUFA12"/>
</dbReference>
<organism evidence="3 4">
    <name type="scientific">Lentinula guzmanii</name>
    <dbReference type="NCBI Taxonomy" id="2804957"/>
    <lineage>
        <taxon>Eukaryota</taxon>
        <taxon>Fungi</taxon>
        <taxon>Dikarya</taxon>
        <taxon>Basidiomycota</taxon>
        <taxon>Agaricomycotina</taxon>
        <taxon>Agaricomycetes</taxon>
        <taxon>Agaricomycetidae</taxon>
        <taxon>Agaricales</taxon>
        <taxon>Marasmiineae</taxon>
        <taxon>Omphalotaceae</taxon>
        <taxon>Lentinula</taxon>
    </lineage>
</organism>
<dbReference type="Pfam" id="PF05071">
    <property type="entry name" value="NDUFA12"/>
    <property type="match status" value="1"/>
</dbReference>
<dbReference type="GO" id="GO:0045271">
    <property type="term" value="C:respiratory chain complex I"/>
    <property type="evidence" value="ECO:0007669"/>
    <property type="project" value="InterPro"/>
</dbReference>
<feature type="region of interest" description="Disordered" evidence="2">
    <location>
        <begin position="117"/>
        <end position="210"/>
    </location>
</feature>